<dbReference type="InterPro" id="IPR050639">
    <property type="entry name" value="SSR_resolvase"/>
</dbReference>
<evidence type="ECO:0000259" key="6">
    <source>
        <dbReference type="PROSITE" id="PS51736"/>
    </source>
</evidence>
<dbReference type="RefSeq" id="WP_117465518.1">
    <property type="nucleotide sequence ID" value="NZ_CP060633.1"/>
</dbReference>
<evidence type="ECO:0000256" key="4">
    <source>
        <dbReference type="PIRSR" id="PIRSR606118-50"/>
    </source>
</evidence>
<dbReference type="Pfam" id="PF07508">
    <property type="entry name" value="Recombinase"/>
    <property type="match status" value="1"/>
</dbReference>
<evidence type="ECO:0000313" key="7">
    <source>
        <dbReference type="EMBL" id="QNM01700.1"/>
    </source>
</evidence>
<keyword evidence="3" id="KW-0233">DNA recombination</keyword>
<dbReference type="AlphaFoldDB" id="A0A7G9FT18"/>
<dbReference type="GO" id="GO:0015074">
    <property type="term" value="P:DNA integration"/>
    <property type="evidence" value="ECO:0007669"/>
    <property type="project" value="UniProtKB-KW"/>
</dbReference>
<dbReference type="InterPro" id="IPR038109">
    <property type="entry name" value="DNA_bind_recomb_sf"/>
</dbReference>
<dbReference type="SUPFAM" id="SSF53041">
    <property type="entry name" value="Resolvase-like"/>
    <property type="match status" value="1"/>
</dbReference>
<dbReference type="PANTHER" id="PTHR30461">
    <property type="entry name" value="DNA-INVERTASE FROM LAMBDOID PROPHAGE"/>
    <property type="match status" value="1"/>
</dbReference>
<reference evidence="7 8" key="1">
    <citation type="submission" date="2020-08" db="EMBL/GenBank/DDBJ databases">
        <authorList>
            <person name="Liu C."/>
            <person name="Sun Q."/>
        </authorList>
    </citation>
    <scope>NUCLEOTIDE SEQUENCE [LARGE SCALE GENOMIC DNA]</scope>
    <source>
        <strain evidence="7 8">NSJ-8</strain>
    </source>
</reference>
<protein>
    <submittedName>
        <fullName evidence="7">Recombinase family protein</fullName>
    </submittedName>
</protein>
<evidence type="ECO:0000256" key="1">
    <source>
        <dbReference type="ARBA" id="ARBA00022908"/>
    </source>
</evidence>
<evidence type="ECO:0000256" key="5">
    <source>
        <dbReference type="PROSITE-ProRule" id="PRU10137"/>
    </source>
</evidence>
<dbReference type="InterPro" id="IPR036162">
    <property type="entry name" value="Resolvase-like_N_sf"/>
</dbReference>
<organism evidence="7 8">
    <name type="scientific">Simiaoa sunii</name>
    <dbReference type="NCBI Taxonomy" id="2763672"/>
    <lineage>
        <taxon>Bacteria</taxon>
        <taxon>Bacillati</taxon>
        <taxon>Bacillota</taxon>
        <taxon>Clostridia</taxon>
        <taxon>Lachnospirales</taxon>
        <taxon>Lachnospiraceae</taxon>
        <taxon>Simiaoa</taxon>
    </lineage>
</organism>
<dbReference type="GO" id="GO:0000150">
    <property type="term" value="F:DNA strand exchange activity"/>
    <property type="evidence" value="ECO:0007669"/>
    <property type="project" value="InterPro"/>
</dbReference>
<keyword evidence="8" id="KW-1185">Reference proteome</keyword>
<dbReference type="Proteomes" id="UP000515981">
    <property type="component" value="Chromosome"/>
</dbReference>
<dbReference type="Pfam" id="PF00239">
    <property type="entry name" value="Resolvase"/>
    <property type="match status" value="1"/>
</dbReference>
<dbReference type="Gene3D" id="3.40.50.1390">
    <property type="entry name" value="Resolvase, N-terminal catalytic domain"/>
    <property type="match status" value="1"/>
</dbReference>
<gene>
    <name evidence="7" type="ORF">H9Q77_11400</name>
</gene>
<dbReference type="PROSITE" id="PS00397">
    <property type="entry name" value="RECOMBINASES_1"/>
    <property type="match status" value="1"/>
</dbReference>
<evidence type="ECO:0000256" key="3">
    <source>
        <dbReference type="ARBA" id="ARBA00023172"/>
    </source>
</evidence>
<dbReference type="InterPro" id="IPR006118">
    <property type="entry name" value="Recombinase_CS"/>
</dbReference>
<dbReference type="Gene3D" id="3.90.1750.20">
    <property type="entry name" value="Putative Large Serine Recombinase, Chain B, Domain 2"/>
    <property type="match status" value="1"/>
</dbReference>
<feature type="domain" description="Resolvase/invertase-type recombinase catalytic" evidence="6">
    <location>
        <begin position="7"/>
        <end position="164"/>
    </location>
</feature>
<keyword evidence="2" id="KW-0238">DNA-binding</keyword>
<dbReference type="SMART" id="SM00857">
    <property type="entry name" value="Resolvase"/>
    <property type="match status" value="1"/>
</dbReference>
<dbReference type="PROSITE" id="PS51736">
    <property type="entry name" value="RECOMBINASES_3"/>
    <property type="match status" value="1"/>
</dbReference>
<keyword evidence="1" id="KW-0229">DNA integration</keyword>
<name>A0A7G9FT18_9FIRM</name>
<proteinExistence type="predicted"/>
<dbReference type="CDD" id="cd00338">
    <property type="entry name" value="Ser_Recombinase"/>
    <property type="match status" value="1"/>
</dbReference>
<evidence type="ECO:0000256" key="2">
    <source>
        <dbReference type="ARBA" id="ARBA00023125"/>
    </source>
</evidence>
<sequence>MENNIVNVYGYIRVSTEGQVKQGYSLAEQRAEIEKYCSSKSYNLIEIFKDEGISGAKANEDEMSIERDGLLDMLASLKENKIQYIVVLSTNRLWRSDLVKVLLHRELKKNNVDIRAIDRPNYSIYTQNPNEIFVNGMFELLDVYERLEIALKLKRGRLQKAKDGGYAGGGAPFGYECLRGGKKLYVNATEAKAVQRVFQLKQLMPDMTLKNISEFMKAEGYKGRKGADFNVMLVKRILDKENFYKGCYNYGGIESVGEYEPILS</sequence>
<dbReference type="InterPro" id="IPR006119">
    <property type="entry name" value="Resolv_N"/>
</dbReference>
<dbReference type="PANTHER" id="PTHR30461:SF23">
    <property type="entry name" value="DNA RECOMBINASE-RELATED"/>
    <property type="match status" value="1"/>
</dbReference>
<feature type="active site" description="O-(5'-phospho-DNA)-serine intermediate" evidence="4 5">
    <location>
        <position position="15"/>
    </location>
</feature>
<dbReference type="InterPro" id="IPR011109">
    <property type="entry name" value="DNA_bind_recombinase_dom"/>
</dbReference>
<dbReference type="KEGG" id="ssun:H9Q77_11400"/>
<evidence type="ECO:0000313" key="8">
    <source>
        <dbReference type="Proteomes" id="UP000515981"/>
    </source>
</evidence>
<accession>A0A7G9FT18</accession>
<dbReference type="EMBL" id="CP060633">
    <property type="protein sequence ID" value="QNM01700.1"/>
    <property type="molecule type" value="Genomic_DNA"/>
</dbReference>
<dbReference type="GO" id="GO:0003677">
    <property type="term" value="F:DNA binding"/>
    <property type="evidence" value="ECO:0007669"/>
    <property type="project" value="UniProtKB-KW"/>
</dbReference>